<evidence type="ECO:0000313" key="3">
    <source>
        <dbReference type="Proteomes" id="UP001371456"/>
    </source>
</evidence>
<proteinExistence type="predicted"/>
<dbReference type="Proteomes" id="UP001371456">
    <property type="component" value="Unassembled WGS sequence"/>
</dbReference>
<keyword evidence="3" id="KW-1185">Reference proteome</keyword>
<dbReference type="AlphaFoldDB" id="A0AAN8ST38"/>
<protein>
    <submittedName>
        <fullName evidence="2">Uncharacterized protein</fullName>
    </submittedName>
</protein>
<organism evidence="2 3">
    <name type="scientific">Solanum bulbocastanum</name>
    <name type="common">Wild potato</name>
    <dbReference type="NCBI Taxonomy" id="147425"/>
    <lineage>
        <taxon>Eukaryota</taxon>
        <taxon>Viridiplantae</taxon>
        <taxon>Streptophyta</taxon>
        <taxon>Embryophyta</taxon>
        <taxon>Tracheophyta</taxon>
        <taxon>Spermatophyta</taxon>
        <taxon>Magnoliopsida</taxon>
        <taxon>eudicotyledons</taxon>
        <taxon>Gunneridae</taxon>
        <taxon>Pentapetalae</taxon>
        <taxon>asterids</taxon>
        <taxon>lamiids</taxon>
        <taxon>Solanales</taxon>
        <taxon>Solanaceae</taxon>
        <taxon>Solanoideae</taxon>
        <taxon>Solaneae</taxon>
        <taxon>Solanum</taxon>
    </lineage>
</organism>
<feature type="region of interest" description="Disordered" evidence="1">
    <location>
        <begin position="1"/>
        <end position="35"/>
    </location>
</feature>
<feature type="compositionally biased region" description="Acidic residues" evidence="1">
    <location>
        <begin position="26"/>
        <end position="35"/>
    </location>
</feature>
<dbReference type="EMBL" id="JBANQN010000012">
    <property type="protein sequence ID" value="KAK6773895.1"/>
    <property type="molecule type" value="Genomic_DNA"/>
</dbReference>
<reference evidence="2 3" key="1">
    <citation type="submission" date="2024-02" db="EMBL/GenBank/DDBJ databases">
        <title>de novo genome assembly of Solanum bulbocastanum strain 11H21.</title>
        <authorList>
            <person name="Hosaka A.J."/>
        </authorList>
    </citation>
    <scope>NUCLEOTIDE SEQUENCE [LARGE SCALE GENOMIC DNA]</scope>
    <source>
        <tissue evidence="2">Young leaves</tissue>
    </source>
</reference>
<name>A0AAN8ST38_SOLBU</name>
<gene>
    <name evidence="2" type="ORF">RDI58_029134</name>
</gene>
<sequence>MSNDAYNKEVANGDSKEEESYKSLFEVDEEDGDDD</sequence>
<evidence type="ECO:0000256" key="1">
    <source>
        <dbReference type="SAM" id="MobiDB-lite"/>
    </source>
</evidence>
<comment type="caution">
    <text evidence="2">The sequence shown here is derived from an EMBL/GenBank/DDBJ whole genome shotgun (WGS) entry which is preliminary data.</text>
</comment>
<accession>A0AAN8ST38</accession>
<evidence type="ECO:0000313" key="2">
    <source>
        <dbReference type="EMBL" id="KAK6773895.1"/>
    </source>
</evidence>